<feature type="region of interest" description="Disordered" evidence="1">
    <location>
        <begin position="1"/>
        <end position="22"/>
    </location>
</feature>
<accession>A0AAV1JHV8</accession>
<gene>
    <name evidence="2" type="ORF">LNINA_LOCUS7868</name>
</gene>
<evidence type="ECO:0000313" key="3">
    <source>
        <dbReference type="Proteomes" id="UP001497472"/>
    </source>
</evidence>
<reference evidence="2 3" key="1">
    <citation type="submission" date="2023-11" db="EMBL/GenBank/DDBJ databases">
        <authorList>
            <person name="Okamura Y."/>
        </authorList>
    </citation>
    <scope>NUCLEOTIDE SEQUENCE [LARGE SCALE GENOMIC DNA]</scope>
</reference>
<dbReference type="AlphaFoldDB" id="A0AAV1JHV8"/>
<sequence length="89" mass="9824">MFGRRDVIGASETDDEPFSTSLSTDDLSFLNGDWPIQYLKIFRSLIMRGEGETTSRGVLMMSYGAIGAGSRPLLASIPPYFRYQSAGFC</sequence>
<proteinExistence type="predicted"/>
<name>A0AAV1JHV8_9NEOP</name>
<evidence type="ECO:0000313" key="2">
    <source>
        <dbReference type="EMBL" id="CAK1548498.1"/>
    </source>
</evidence>
<dbReference type="EMBL" id="CAVLEF010000010">
    <property type="protein sequence ID" value="CAK1548498.1"/>
    <property type="molecule type" value="Genomic_DNA"/>
</dbReference>
<evidence type="ECO:0000256" key="1">
    <source>
        <dbReference type="SAM" id="MobiDB-lite"/>
    </source>
</evidence>
<keyword evidence="3" id="KW-1185">Reference proteome</keyword>
<organism evidence="2 3">
    <name type="scientific">Leptosia nina</name>
    <dbReference type="NCBI Taxonomy" id="320188"/>
    <lineage>
        <taxon>Eukaryota</taxon>
        <taxon>Metazoa</taxon>
        <taxon>Ecdysozoa</taxon>
        <taxon>Arthropoda</taxon>
        <taxon>Hexapoda</taxon>
        <taxon>Insecta</taxon>
        <taxon>Pterygota</taxon>
        <taxon>Neoptera</taxon>
        <taxon>Endopterygota</taxon>
        <taxon>Lepidoptera</taxon>
        <taxon>Glossata</taxon>
        <taxon>Ditrysia</taxon>
        <taxon>Papilionoidea</taxon>
        <taxon>Pieridae</taxon>
        <taxon>Pierinae</taxon>
        <taxon>Leptosia</taxon>
    </lineage>
</organism>
<comment type="caution">
    <text evidence="2">The sequence shown here is derived from an EMBL/GenBank/DDBJ whole genome shotgun (WGS) entry which is preliminary data.</text>
</comment>
<protein>
    <submittedName>
        <fullName evidence="2">Uncharacterized protein</fullName>
    </submittedName>
</protein>
<dbReference type="Proteomes" id="UP001497472">
    <property type="component" value="Unassembled WGS sequence"/>
</dbReference>